<dbReference type="AlphaFoldDB" id="A0A4U9WDP8"/>
<proteinExistence type="predicted"/>
<organism evidence="1">
    <name type="scientific">Serratia fonticola</name>
    <dbReference type="NCBI Taxonomy" id="47917"/>
    <lineage>
        <taxon>Bacteria</taxon>
        <taxon>Pseudomonadati</taxon>
        <taxon>Pseudomonadota</taxon>
        <taxon>Gammaproteobacteria</taxon>
        <taxon>Enterobacterales</taxon>
        <taxon>Yersiniaceae</taxon>
        <taxon>Serratia</taxon>
    </lineage>
</organism>
<dbReference type="EMBL" id="CABEEZ010000141">
    <property type="protein sequence ID" value="VTR57243.1"/>
    <property type="molecule type" value="Genomic_DNA"/>
</dbReference>
<sequence>MEWTEHLHLNLHWRRRLPLIRQTESAECGGGLPGDGRRLARLSY</sequence>
<gene>
    <name evidence="1" type="ORF">NCTC12965_07322</name>
</gene>
<accession>A0A4U9WDP8</accession>
<reference evidence="1" key="1">
    <citation type="submission" date="2019-05" db="EMBL/GenBank/DDBJ databases">
        <authorList>
            <consortium name="Pathogen Informatics"/>
        </authorList>
    </citation>
    <scope>NUCLEOTIDE SEQUENCE [LARGE SCALE GENOMIC DNA]</scope>
    <source>
        <strain evidence="1">NCTC12965</strain>
    </source>
</reference>
<name>A0A4U9WDP8_SERFO</name>
<evidence type="ECO:0000313" key="1">
    <source>
        <dbReference type="EMBL" id="VTR57243.1"/>
    </source>
</evidence>
<protein>
    <submittedName>
        <fullName evidence="1">Uncharacterized protein</fullName>
    </submittedName>
</protein>